<sequence length="2522" mass="272906">MKYQVALLFVALFGCVAFQQAQAQCQGKWSGYGSCVKQADGTTKKCKTWVYTTQVAFGQFSSGGGSSGGGGGGGACNGLKDATAMFNGGWKDDKLKLGNTYVGCPNTMWDQPVMRRSLLGGSCPSYGTKKCVTTGCTQGCQGTWTSYGACQHNWATGKTEKCRLFIQSGYGGNGGGNNGGGGGGSWWQDRRSLLSGGCPSKECTSDGCVSQQTHCSGGWSGYGPCQYDSASKANKRCKSYTVYVQASGGGNGCPYANGAQSCAASLCPQPKDCVGHWGSYSECKFIPQGGMYQRCRRYLVTKNAAHNGQSCPYSSGKIQCTSIGCAQPANCQGHWTSYKACNNGKKCRNWVITTPASGGGSQCSHSHGQEDCTTYGCPQATNCQGQWSAYGSCSKHPVTHVNQRCRMYSITQHAANGGSQCGYSTGSVQCTVGGCSQPVDCKGAWSYSSCNYYSYLHKFMKVKSYQHIVSAQNGGQGCPYNNGYSVKVEGGCAQPVDCQGSWSAYGSCAPKNAQRRNLLGGAGVIETHKCRTYKITVNASNQGKACPFYNNQVDCTSNGCASIVDCEGGYSGWSDCSYDAASKTTRRSKTYQIYTPASNGGKTCPHASGLKVWSTGGCPQPVDCQYEYTTSECQIKNGVAKRCKVFNPTVLPSANGAPCPFSAGQEVECSTNGCAQPVDCVGHWEMGDCKYHASSKTNKRCKMYKVTQMNMNGGQACPVSHMATECMTEGCAQPVDCEWESVSDGQCKYDSATKQNLQCKTAKITKPAANNGEACPHADGYTKCTKEGCAQPQSCVGAWGAYTSCHANGSNNERCRVYSILSDAKAGGEACPHANGHKECTQGGCVQPVDCKFVWEDILPAAFDDDLGAFGEFPDGADALPEQVDDELKCHVDPVAGTSKKCKKVKVTVPATHNGKACPHPDGYEVCSEEECAQPVNCVGSFTGFGSCEYDSANHSYKKCRSYKVSVASANGGFLCPFANNHKECILGDCEQPKDCEFGWQPYMGEGAEMFDATEDSMNATFGACILDKETGANVRCKIAIHTVDASKNGKACEVENLDKVCMNDGCAQPVHCHGEWSEYSQCFHDTDEDSNKRCRTYSVKTPAAHGGEACKFEDGVKACTVAGCGQPIDCESEWTPYGSCQYHASSQSNKRCRGFNVTTVPDNNGEQCPYPMGYSQCVEAGCPQPVDCVGAWEEYEECYHNKEDHTNEKCRKYKVTTPAAHGGAQCPHVDGKTECTQGGCDQPKDCLFGWFSKKQVPGQPEQDDLGVSECALENGVSEKCSYVSILAEPSNHGYACPFPEGYPMCSTANCTQPVDCVGGWEQYNECMYVTGLHKSERCRQYKITTQAAHGGKSCPHVDGHNQCTKGGCPQPVDCKYELTNPTACELHVSDGGSSSSNRQCKTAKIVTEAKWGGLACPYTEGEKVCTSEGCEQPVDCVGAFLPGSCMYKNDEHVNWKCDIFEVTTPAKYGGQECPHVNGYKMCSKADCDQPVDCKYEFEFVKTAMVSEDGNMTEDSALWDCVFYPETLERKRCKVMHIVTEPQYNGKACPYPEGKELCDKTGCKQPKACVGEWSDYSKCYNEEFAGVNQRCRKYKITQPAVAGGPVCPFPDGFEQCSMGGCSQPIDCEGEWISEGTCEFNDASKSNEKCKTFSITTKPEYFGKECPYMNGHKECSKEGCDQPVHCHGEWSEYNQCFHDTDEDSNKRCRTYSVKTPAAHGGEACKFEDGVKACTVAGCGQPIDCESEWTPYGSCEYYASSQSNKRCKQFDITTVPDNNGEQCQHAQGYAECTEEGCAQPVDCVGAWEEYEECYYEQGAHENKRCRKYKVTTPAAHGGAQCPHVDGKSECTQGGCDQPVDCVGGWSMYTGTCQYNNETQLNTDCKTYEVTVEAAHNGLQCLFLDGELRCDAKPCKAPVACVGSWGNYDNCAYDEGSDSNKRCRKYTIETEAAFNGPQCPHADGEMECVAEGCPQPVDCVGAWQQYGECEFDANEHENKRCRFYEITQEALNGGVQCPHEDGLRSCNNTLCPQPQNCVGSFSDVGSCSYVTAEHSNKACKVFTVDVEAAFGGDACAHENNFEQCTSSVCDQPVDCVGDFVTAPNCTFDETAQEWQSCGTYRITTPAAHGGHVCAHSDGHKVCDVCQSGKVPVDCAFDWVEETTDECATGGEIKHCSVFTITQEPNAYGEACPHEAGHKICRTEECKNDDNGGGSNQHGSNGHHATGSGITGDDKETSTANTATGLMYGGIALAGLLCCCIPLCCYYQRKKKRQAALSQSVEGRKYSLLNYGNPNMVTMPVGANTTMMQNPFFGASNGARSGTLGGEVNFNSNPLGEEDYGDEDSGLTPSTEVSGRGSVNEGFFNPMFIQEQHEEVVGSLQQNMYAMYDYIDSMCDTEAESMAFGEIKKDMQEAMISWTQIEESLIDSEGQTLTQSVTSEDMEEKLKAIRQKLNKIEQSAFMCRDINTQEKSSLSNMINQARGKLRRVSTVGGNTVNPRRKTTMPSEWKQIRMKLKTVKALQGGNF</sequence>
<feature type="chain" id="PRO_5023121134" evidence="3">
    <location>
        <begin position="24"/>
        <end position="2522"/>
    </location>
</feature>
<reference evidence="4 5" key="1">
    <citation type="submission" date="2018-07" db="EMBL/GenBank/DDBJ databases">
        <title>The complete nuclear genome of the prasinophyte Chloropicon primus (CCMP1205).</title>
        <authorList>
            <person name="Pombert J.-F."/>
            <person name="Otis C."/>
            <person name="Turmel M."/>
            <person name="Lemieux C."/>
        </authorList>
    </citation>
    <scope>NUCLEOTIDE SEQUENCE [LARGE SCALE GENOMIC DNA]</scope>
    <source>
        <strain evidence="4 5">CCMP1205</strain>
    </source>
</reference>
<gene>
    <name evidence="4" type="ORF">A3770_18p81450</name>
</gene>
<keyword evidence="3" id="KW-0732">Signal</keyword>
<feature type="region of interest" description="Disordered" evidence="1">
    <location>
        <begin position="2208"/>
        <end position="2232"/>
    </location>
</feature>
<keyword evidence="2" id="KW-1133">Transmembrane helix</keyword>
<organism evidence="4 5">
    <name type="scientific">Chloropicon primus</name>
    <dbReference type="NCBI Taxonomy" id="1764295"/>
    <lineage>
        <taxon>Eukaryota</taxon>
        <taxon>Viridiplantae</taxon>
        <taxon>Chlorophyta</taxon>
        <taxon>Chloropicophyceae</taxon>
        <taxon>Chloropicales</taxon>
        <taxon>Chloropicaceae</taxon>
        <taxon>Chloropicon</taxon>
    </lineage>
</organism>
<feature type="region of interest" description="Disordered" evidence="1">
    <location>
        <begin position="2320"/>
        <end position="2352"/>
    </location>
</feature>
<evidence type="ECO:0000256" key="1">
    <source>
        <dbReference type="SAM" id="MobiDB-lite"/>
    </source>
</evidence>
<dbReference type="PROSITE" id="PS51257">
    <property type="entry name" value="PROKAR_LIPOPROTEIN"/>
    <property type="match status" value="1"/>
</dbReference>
<dbReference type="OrthoDB" id="5964156at2759"/>
<evidence type="ECO:0000256" key="3">
    <source>
        <dbReference type="SAM" id="SignalP"/>
    </source>
</evidence>
<name>A0A5B8MYI9_9CHLO</name>
<dbReference type="PANTHER" id="PTHR20920:SF5">
    <property type="entry name" value="SMB DOMAIN-CONTAINING PROTEIN"/>
    <property type="match status" value="1"/>
</dbReference>
<keyword evidence="5" id="KW-1185">Reference proteome</keyword>
<dbReference type="InterPro" id="IPR039942">
    <property type="entry name" value="SBSPO"/>
</dbReference>
<dbReference type="EMBL" id="CP031051">
    <property type="protein sequence ID" value="QDZ25627.1"/>
    <property type="molecule type" value="Genomic_DNA"/>
</dbReference>
<evidence type="ECO:0000256" key="2">
    <source>
        <dbReference type="SAM" id="Phobius"/>
    </source>
</evidence>
<evidence type="ECO:0000313" key="4">
    <source>
        <dbReference type="EMBL" id="QDZ25627.1"/>
    </source>
</evidence>
<dbReference type="PANTHER" id="PTHR20920">
    <property type="entry name" value="RPE-SPONDIN"/>
    <property type="match status" value="1"/>
</dbReference>
<accession>A0A5B8MYI9</accession>
<evidence type="ECO:0000313" key="5">
    <source>
        <dbReference type="Proteomes" id="UP000316726"/>
    </source>
</evidence>
<keyword evidence="2" id="KW-0812">Transmembrane</keyword>
<feature type="transmembrane region" description="Helical" evidence="2">
    <location>
        <begin position="2241"/>
        <end position="2263"/>
    </location>
</feature>
<keyword evidence="2" id="KW-0472">Membrane</keyword>
<protein>
    <submittedName>
        <fullName evidence="4">Uncharacterized protein</fullName>
    </submittedName>
</protein>
<dbReference type="Proteomes" id="UP000316726">
    <property type="component" value="Chromosome 18"/>
</dbReference>
<feature type="compositionally biased region" description="Acidic residues" evidence="1">
    <location>
        <begin position="2332"/>
        <end position="2341"/>
    </location>
</feature>
<feature type="signal peptide" evidence="3">
    <location>
        <begin position="1"/>
        <end position="23"/>
    </location>
</feature>
<proteinExistence type="predicted"/>